<evidence type="ECO:0000256" key="1">
    <source>
        <dbReference type="SAM" id="MobiDB-lite"/>
    </source>
</evidence>
<keyword evidence="3" id="KW-1185">Reference proteome</keyword>
<evidence type="ECO:0000313" key="3">
    <source>
        <dbReference type="Proteomes" id="UP001153269"/>
    </source>
</evidence>
<sequence length="104" mass="11523">MKDKGQCMLFRFDGHGQIGPPSPTWNALSGPLRGSSESFSCSSHYVEMAESPRIALGFRNGLGEAYRGLKLGLVLWKKSHHAKKLHQEDNLGPNTPRRDGECSR</sequence>
<name>A0A9N7UEH7_PLEPL</name>
<evidence type="ECO:0000313" key="2">
    <source>
        <dbReference type="EMBL" id="CAB1430418.1"/>
    </source>
</evidence>
<accession>A0A9N7UEH7</accession>
<dbReference type="EMBL" id="CADEAL010001227">
    <property type="protein sequence ID" value="CAB1430418.1"/>
    <property type="molecule type" value="Genomic_DNA"/>
</dbReference>
<organism evidence="2 3">
    <name type="scientific">Pleuronectes platessa</name>
    <name type="common">European plaice</name>
    <dbReference type="NCBI Taxonomy" id="8262"/>
    <lineage>
        <taxon>Eukaryota</taxon>
        <taxon>Metazoa</taxon>
        <taxon>Chordata</taxon>
        <taxon>Craniata</taxon>
        <taxon>Vertebrata</taxon>
        <taxon>Euteleostomi</taxon>
        <taxon>Actinopterygii</taxon>
        <taxon>Neopterygii</taxon>
        <taxon>Teleostei</taxon>
        <taxon>Neoteleostei</taxon>
        <taxon>Acanthomorphata</taxon>
        <taxon>Carangaria</taxon>
        <taxon>Pleuronectiformes</taxon>
        <taxon>Pleuronectoidei</taxon>
        <taxon>Pleuronectidae</taxon>
        <taxon>Pleuronectes</taxon>
    </lineage>
</organism>
<dbReference type="Proteomes" id="UP001153269">
    <property type="component" value="Unassembled WGS sequence"/>
</dbReference>
<feature type="region of interest" description="Disordered" evidence="1">
    <location>
        <begin position="82"/>
        <end position="104"/>
    </location>
</feature>
<proteinExistence type="predicted"/>
<reference evidence="2" key="1">
    <citation type="submission" date="2020-03" db="EMBL/GenBank/DDBJ databases">
        <authorList>
            <person name="Weist P."/>
        </authorList>
    </citation>
    <scope>NUCLEOTIDE SEQUENCE</scope>
</reference>
<gene>
    <name evidence="2" type="ORF">PLEPLA_LOCUS18400</name>
</gene>
<dbReference type="AlphaFoldDB" id="A0A9N7UEH7"/>
<comment type="caution">
    <text evidence="2">The sequence shown here is derived from an EMBL/GenBank/DDBJ whole genome shotgun (WGS) entry which is preliminary data.</text>
</comment>
<protein>
    <submittedName>
        <fullName evidence="2">Uncharacterized protein</fullName>
    </submittedName>
</protein>